<dbReference type="AlphaFoldDB" id="A0A139XB95"/>
<evidence type="ECO:0000256" key="1">
    <source>
        <dbReference type="SAM" id="Phobius"/>
    </source>
</evidence>
<comment type="caution">
    <text evidence="2">The sequence shown here is derived from an EMBL/GenBank/DDBJ whole genome shotgun (WGS) entry which is preliminary data.</text>
</comment>
<reference evidence="2 3" key="1">
    <citation type="journal article" date="2013" name="Genome Biol. Evol.">
        <title>Genomes of Stigonematalean cyanobacteria (subsection V) and the evolution of oxygenic photosynthesis from prokaryotes to plastids.</title>
        <authorList>
            <person name="Dagan T."/>
            <person name="Roettger M."/>
            <person name="Stucken K."/>
            <person name="Landan G."/>
            <person name="Koch R."/>
            <person name="Major P."/>
            <person name="Gould S.B."/>
            <person name="Goremykin V.V."/>
            <person name="Rippka R."/>
            <person name="Tandeau de Marsac N."/>
            <person name="Gugger M."/>
            <person name="Lockhart P.J."/>
            <person name="Allen J.F."/>
            <person name="Brune I."/>
            <person name="Maus I."/>
            <person name="Puhler A."/>
            <person name="Martin W.F."/>
        </authorList>
    </citation>
    <scope>NUCLEOTIDE SEQUENCE [LARGE SCALE GENOMIC DNA]</scope>
    <source>
        <strain evidence="2 3">PCC 7110</strain>
    </source>
</reference>
<keyword evidence="3" id="KW-1185">Reference proteome</keyword>
<protein>
    <submittedName>
        <fullName evidence="2">Uncharacterized protein</fullName>
    </submittedName>
</protein>
<keyword evidence="1" id="KW-0812">Transmembrane</keyword>
<feature type="transmembrane region" description="Helical" evidence="1">
    <location>
        <begin position="49"/>
        <end position="66"/>
    </location>
</feature>
<keyword evidence="1" id="KW-0472">Membrane</keyword>
<name>A0A139XB95_9CYAN</name>
<proteinExistence type="predicted"/>
<dbReference type="RefSeq" id="WP_017746337.1">
    <property type="nucleotide sequence ID" value="NZ_KQ976354.1"/>
</dbReference>
<evidence type="ECO:0000313" key="3">
    <source>
        <dbReference type="Proteomes" id="UP000076925"/>
    </source>
</evidence>
<keyword evidence="1" id="KW-1133">Transmembrane helix</keyword>
<dbReference type="EMBL" id="ANNX02000020">
    <property type="protein sequence ID" value="KYC41923.1"/>
    <property type="molecule type" value="Genomic_DNA"/>
</dbReference>
<gene>
    <name evidence="2" type="ORF">WA1_18065</name>
</gene>
<organism evidence="2 3">
    <name type="scientific">Scytonema hofmannii PCC 7110</name>
    <dbReference type="NCBI Taxonomy" id="128403"/>
    <lineage>
        <taxon>Bacteria</taxon>
        <taxon>Bacillati</taxon>
        <taxon>Cyanobacteriota</taxon>
        <taxon>Cyanophyceae</taxon>
        <taxon>Nostocales</taxon>
        <taxon>Scytonemataceae</taxon>
        <taxon>Scytonema</taxon>
    </lineage>
</organism>
<evidence type="ECO:0000313" key="2">
    <source>
        <dbReference type="EMBL" id="KYC41923.1"/>
    </source>
</evidence>
<feature type="transmembrane region" description="Helical" evidence="1">
    <location>
        <begin position="78"/>
        <end position="96"/>
    </location>
</feature>
<sequence>MQSLSFICHDSVVAVSFVACIVGLLLLWERKQNNDEAEETEKVLFRMSFSYWLVYCVAFAIEKVVLPDWEAVLMTLRITTALSYFLTFSCVVCLPLHKLAMRHVQE</sequence>
<dbReference type="OrthoDB" id="425763at2"/>
<dbReference type="Proteomes" id="UP000076925">
    <property type="component" value="Unassembled WGS sequence"/>
</dbReference>
<feature type="transmembrane region" description="Helical" evidence="1">
    <location>
        <begin position="12"/>
        <end position="28"/>
    </location>
</feature>
<accession>A0A139XB95</accession>